<sequence length="130" mass="14692">MNDTKITGGDLYDLWRVANINMPNVQAVYADACNVIHEINVANEDKFGRAHPGWAALGQIYEQCLFLTEGSLFSVAHYIDKAVKEFKEVDAEAARDLEAIFKNPNDHNPDDELTGDEKPKDVEVPNWWND</sequence>
<dbReference type="STRING" id="446470.Snas_5313"/>
<reference evidence="2 3" key="1">
    <citation type="journal article" date="2009" name="Stand. Genomic Sci.">
        <title>Complete genome sequence of Stackebrandtia nassauensis type strain (LLR-40K-21).</title>
        <authorList>
            <person name="Munk C."/>
            <person name="Lapidus A."/>
            <person name="Copeland A."/>
            <person name="Jando M."/>
            <person name="Mayilraj S."/>
            <person name="Glavina Del Rio T."/>
            <person name="Nolan M."/>
            <person name="Chen F."/>
            <person name="Lucas S."/>
            <person name="Tice H."/>
            <person name="Cheng J.F."/>
            <person name="Han C."/>
            <person name="Detter J.C."/>
            <person name="Bruce D."/>
            <person name="Goodwin L."/>
            <person name="Chain P."/>
            <person name="Pitluck S."/>
            <person name="Goker M."/>
            <person name="Ovchinikova G."/>
            <person name="Pati A."/>
            <person name="Ivanova N."/>
            <person name="Mavromatis K."/>
            <person name="Chen A."/>
            <person name="Palaniappan K."/>
            <person name="Land M."/>
            <person name="Hauser L."/>
            <person name="Chang Y.J."/>
            <person name="Jeffries C.D."/>
            <person name="Bristow J."/>
            <person name="Eisen J.A."/>
            <person name="Markowitz V."/>
            <person name="Hugenholtz P."/>
            <person name="Kyrpides N.C."/>
            <person name="Klenk H.P."/>
        </authorList>
    </citation>
    <scope>NUCLEOTIDE SEQUENCE [LARGE SCALE GENOMIC DNA]</scope>
    <source>
        <strain evidence="3">DSM 44728 / CIP 108903 / NRRL B-16338 / NBRC 102104 / LLR-40K-21</strain>
    </source>
</reference>
<dbReference type="OrthoDB" id="3291728at2"/>
<feature type="region of interest" description="Disordered" evidence="1">
    <location>
        <begin position="100"/>
        <end position="130"/>
    </location>
</feature>
<dbReference type="Proteomes" id="UP000000844">
    <property type="component" value="Chromosome"/>
</dbReference>
<protein>
    <submittedName>
        <fullName evidence="2">Uncharacterized protein</fullName>
    </submittedName>
</protein>
<dbReference type="EMBL" id="CP001778">
    <property type="protein sequence ID" value="ADD44947.1"/>
    <property type="molecule type" value="Genomic_DNA"/>
</dbReference>
<keyword evidence="3" id="KW-1185">Reference proteome</keyword>
<evidence type="ECO:0000313" key="2">
    <source>
        <dbReference type="EMBL" id="ADD44947.1"/>
    </source>
</evidence>
<gene>
    <name evidence="2" type="ordered locus">Snas_5313</name>
</gene>
<organism evidence="2 3">
    <name type="scientific">Stackebrandtia nassauensis (strain DSM 44728 / CIP 108903 / NRRL B-16338 / NBRC 102104 / LLR-40K-21)</name>
    <dbReference type="NCBI Taxonomy" id="446470"/>
    <lineage>
        <taxon>Bacteria</taxon>
        <taxon>Bacillati</taxon>
        <taxon>Actinomycetota</taxon>
        <taxon>Actinomycetes</taxon>
        <taxon>Glycomycetales</taxon>
        <taxon>Glycomycetaceae</taxon>
        <taxon>Stackebrandtia</taxon>
    </lineage>
</organism>
<dbReference type="RefSeq" id="WP_013020518.1">
    <property type="nucleotide sequence ID" value="NC_013947.1"/>
</dbReference>
<dbReference type="HOGENOM" id="CLU_148707_0_0_11"/>
<feature type="compositionally biased region" description="Basic and acidic residues" evidence="1">
    <location>
        <begin position="100"/>
        <end position="123"/>
    </location>
</feature>
<dbReference type="AlphaFoldDB" id="D3PUS3"/>
<accession>D3PUS3</accession>
<evidence type="ECO:0000256" key="1">
    <source>
        <dbReference type="SAM" id="MobiDB-lite"/>
    </source>
</evidence>
<dbReference type="KEGG" id="sna:Snas_5313"/>
<name>D3PUS3_STANL</name>
<evidence type="ECO:0000313" key="3">
    <source>
        <dbReference type="Proteomes" id="UP000000844"/>
    </source>
</evidence>
<proteinExistence type="predicted"/>